<dbReference type="SMART" id="SM00419">
    <property type="entry name" value="HTH_CRP"/>
    <property type="match status" value="1"/>
</dbReference>
<evidence type="ECO:0000256" key="3">
    <source>
        <dbReference type="ARBA" id="ARBA00023163"/>
    </source>
</evidence>
<dbReference type="InterPro" id="IPR018490">
    <property type="entry name" value="cNMP-bd_dom_sf"/>
</dbReference>
<dbReference type="SUPFAM" id="SSF51206">
    <property type="entry name" value="cAMP-binding domain-like"/>
    <property type="match status" value="1"/>
</dbReference>
<name>A0A1Y1BBU9_9BURK</name>
<dbReference type="InterPro" id="IPR036390">
    <property type="entry name" value="WH_DNA-bd_sf"/>
</dbReference>
<dbReference type="GO" id="GO:0006355">
    <property type="term" value="P:regulation of DNA-templated transcription"/>
    <property type="evidence" value="ECO:0007669"/>
    <property type="project" value="InterPro"/>
</dbReference>
<dbReference type="SUPFAM" id="SSF46785">
    <property type="entry name" value="Winged helix' DNA-binding domain"/>
    <property type="match status" value="1"/>
</dbReference>
<keyword evidence="3" id="KW-0804">Transcription</keyword>
<dbReference type="PROSITE" id="PS51063">
    <property type="entry name" value="HTH_CRP_2"/>
    <property type="match status" value="1"/>
</dbReference>
<accession>A0A1Y1BBU9</accession>
<dbReference type="Proteomes" id="UP000218432">
    <property type="component" value="Chromosome 1"/>
</dbReference>
<feature type="domain" description="HTH crp-type" evidence="4">
    <location>
        <begin position="169"/>
        <end position="235"/>
    </location>
</feature>
<evidence type="ECO:0000256" key="2">
    <source>
        <dbReference type="ARBA" id="ARBA00023125"/>
    </source>
</evidence>
<dbReference type="GO" id="GO:0003677">
    <property type="term" value="F:DNA binding"/>
    <property type="evidence" value="ECO:0007669"/>
    <property type="project" value="UniProtKB-KW"/>
</dbReference>
<keyword evidence="1" id="KW-0805">Transcription regulation</keyword>
<dbReference type="Gene3D" id="2.60.120.10">
    <property type="entry name" value="Jelly Rolls"/>
    <property type="match status" value="1"/>
</dbReference>
<proteinExistence type="predicted"/>
<dbReference type="InterPro" id="IPR014710">
    <property type="entry name" value="RmlC-like_jellyroll"/>
</dbReference>
<evidence type="ECO:0000313" key="6">
    <source>
        <dbReference type="Proteomes" id="UP000218432"/>
    </source>
</evidence>
<reference evidence="5 6" key="1">
    <citation type="journal article" date="2017" name="Genome Announc.">
        <title>Complete Genome Sequence of Burkholderia stabilis FERMP-21014.</title>
        <authorList>
            <person name="Konishi K."/>
            <person name="Kumagai T."/>
            <person name="Sakasegawa S."/>
            <person name="Tamura T."/>
        </authorList>
    </citation>
    <scope>NUCLEOTIDE SEQUENCE [LARGE SCALE GENOMIC DNA]</scope>
    <source>
        <strain evidence="5 6">FERMP-21014</strain>
    </source>
</reference>
<dbReference type="Pfam" id="PF13545">
    <property type="entry name" value="HTH_Crp_2"/>
    <property type="match status" value="1"/>
</dbReference>
<gene>
    <name evidence="5" type="ORF">BSFP_000510</name>
</gene>
<dbReference type="AlphaFoldDB" id="A0A1Y1BBU9"/>
<organism evidence="5 6">
    <name type="scientific">Burkholderia stabilis</name>
    <dbReference type="NCBI Taxonomy" id="95485"/>
    <lineage>
        <taxon>Bacteria</taxon>
        <taxon>Pseudomonadati</taxon>
        <taxon>Pseudomonadota</taxon>
        <taxon>Betaproteobacteria</taxon>
        <taxon>Burkholderiales</taxon>
        <taxon>Burkholderiaceae</taxon>
        <taxon>Burkholderia</taxon>
        <taxon>Burkholderia cepacia complex</taxon>
    </lineage>
</organism>
<dbReference type="EMBL" id="AP018111">
    <property type="protein sequence ID" value="BAX57265.1"/>
    <property type="molecule type" value="Genomic_DNA"/>
</dbReference>
<keyword evidence="2" id="KW-0238">DNA-binding</keyword>
<evidence type="ECO:0000313" key="5">
    <source>
        <dbReference type="EMBL" id="BAX57265.1"/>
    </source>
</evidence>
<protein>
    <submittedName>
        <fullName evidence="5">CRP/FNR family transcriptional regulator</fullName>
    </submittedName>
</protein>
<evidence type="ECO:0000259" key="4">
    <source>
        <dbReference type="PROSITE" id="PS51063"/>
    </source>
</evidence>
<dbReference type="InterPro" id="IPR012318">
    <property type="entry name" value="HTH_CRP"/>
</dbReference>
<evidence type="ECO:0000256" key="1">
    <source>
        <dbReference type="ARBA" id="ARBA00023015"/>
    </source>
</evidence>
<sequence>MFGGRGKQHNRTRCTVTHQAQNVIGFPYALDANYFLSALDGVNRSALAPYLQLHHIETGQVLCDVGTDLEAVYFPVTTAVSLQYLSTAKMTLGVAEIGREGVICADVVGGGSAMPRRVLVYRGGFAYRLDAARFADACDTSPAVRRQVFMRVQMVLAQIAQTVFCSRHHGMQHQLCRWLLIAQERSRSIEIPVTHGMLGQILGVRRETVTDTTQTLHKLGLIHQHRGSIVLTDLANLERAACSCHRLIRDEMRRILDAEVNAPAASQRRLQTV</sequence>